<sequence length="264" mass="28436">MKLMTRAMVACGLALGAGVAGAQAFDSVRLDGPEGEGQGRVGLAAIAGHRYLGSDEERYMLLPTVDYRWANGWFAGVGNGVGYRFKSASPQWQYGVRLAADFGRKESRSEVLRGLGDIPRRPQAGVFLNWHAARALSFHSSLRYGSGEDRDGMVLDVGVNTGTQIAPRWRLGVGLGATWVNRAWMQSYFGITPEQSARSGYAVSTVGAGVRDVKLSTSLTYFISHDWAASLIVSGTSLQGDARDSVIVRERNPVGAVLAVGYRF</sequence>
<evidence type="ECO:0000256" key="3">
    <source>
        <dbReference type="ARBA" id="ARBA00022729"/>
    </source>
</evidence>
<keyword evidence="5" id="KW-0998">Cell outer membrane</keyword>
<evidence type="ECO:0000256" key="2">
    <source>
        <dbReference type="ARBA" id="ARBA00005722"/>
    </source>
</evidence>
<reference evidence="7 8" key="1">
    <citation type="submission" date="2023-10" db="EMBL/GenBank/DDBJ databases">
        <title>Bacteria for the degradation of biodegradable plastic PBAT(Polybutylene adipate terephthalate).</title>
        <authorList>
            <person name="Weon H.-Y."/>
            <person name="Yeon J."/>
        </authorList>
    </citation>
    <scope>NUCLEOTIDE SEQUENCE [LARGE SCALE GENOMIC DNA]</scope>
    <source>
        <strain evidence="7 8">SBD 7-3</strain>
    </source>
</reference>
<keyword evidence="4" id="KW-0472">Membrane</keyword>
<evidence type="ECO:0000313" key="8">
    <source>
        <dbReference type="Proteomes" id="UP001303946"/>
    </source>
</evidence>
<dbReference type="EMBL" id="CP136336">
    <property type="protein sequence ID" value="WOB07223.1"/>
    <property type="molecule type" value="Genomic_DNA"/>
</dbReference>
<keyword evidence="8" id="KW-1185">Reference proteome</keyword>
<feature type="chain" id="PRO_5046448770" evidence="6">
    <location>
        <begin position="23"/>
        <end position="264"/>
    </location>
</feature>
<gene>
    <name evidence="7" type="ORF">RXV79_20175</name>
</gene>
<dbReference type="Proteomes" id="UP001303946">
    <property type="component" value="Chromosome"/>
</dbReference>
<comment type="similarity">
    <text evidence="2">Belongs to the MipA/OmpV family.</text>
</comment>
<organism evidence="7 8">
    <name type="scientific">Piscinibacter gummiphilus</name>
    <dbReference type="NCBI Taxonomy" id="946333"/>
    <lineage>
        <taxon>Bacteria</taxon>
        <taxon>Pseudomonadati</taxon>
        <taxon>Pseudomonadota</taxon>
        <taxon>Betaproteobacteria</taxon>
        <taxon>Burkholderiales</taxon>
        <taxon>Sphaerotilaceae</taxon>
        <taxon>Piscinibacter</taxon>
    </lineage>
</organism>
<feature type="signal peptide" evidence="6">
    <location>
        <begin position="1"/>
        <end position="22"/>
    </location>
</feature>
<evidence type="ECO:0000256" key="4">
    <source>
        <dbReference type="ARBA" id="ARBA00023136"/>
    </source>
</evidence>
<dbReference type="PANTHER" id="PTHR38776:SF1">
    <property type="entry name" value="MLTA-INTERACTING PROTEIN-RELATED"/>
    <property type="match status" value="1"/>
</dbReference>
<dbReference type="RefSeq" id="WP_316699895.1">
    <property type="nucleotide sequence ID" value="NZ_CP136336.1"/>
</dbReference>
<keyword evidence="3 6" id="KW-0732">Signal</keyword>
<protein>
    <submittedName>
        <fullName evidence="7">MipA/OmpV family protein</fullName>
    </submittedName>
</protein>
<evidence type="ECO:0000256" key="1">
    <source>
        <dbReference type="ARBA" id="ARBA00004442"/>
    </source>
</evidence>
<dbReference type="InterPro" id="IPR010583">
    <property type="entry name" value="MipA"/>
</dbReference>
<evidence type="ECO:0000313" key="7">
    <source>
        <dbReference type="EMBL" id="WOB07223.1"/>
    </source>
</evidence>
<dbReference type="Pfam" id="PF06629">
    <property type="entry name" value="MipA"/>
    <property type="match status" value="1"/>
</dbReference>
<comment type="subcellular location">
    <subcellularLocation>
        <location evidence="1">Cell outer membrane</location>
    </subcellularLocation>
</comment>
<dbReference type="PANTHER" id="PTHR38776">
    <property type="entry name" value="MLTA-INTERACTING PROTEIN-RELATED"/>
    <property type="match status" value="1"/>
</dbReference>
<evidence type="ECO:0000256" key="6">
    <source>
        <dbReference type="SAM" id="SignalP"/>
    </source>
</evidence>
<evidence type="ECO:0000256" key="5">
    <source>
        <dbReference type="ARBA" id="ARBA00023237"/>
    </source>
</evidence>
<accession>A0ABZ0CQW2</accession>
<proteinExistence type="inferred from homology"/>
<name>A0ABZ0CQW2_9BURK</name>